<reference evidence="2" key="2">
    <citation type="journal article" date="2013" name="Nat. Commun.">
        <title>Genome of the Chinese tree shrew.</title>
        <authorList>
            <person name="Fan Y."/>
            <person name="Huang Z.Y."/>
            <person name="Cao C.C."/>
            <person name="Chen C.S."/>
            <person name="Chen Y.X."/>
            <person name="Fan D.D."/>
            <person name="He J."/>
            <person name="Hou H.L."/>
            <person name="Hu L."/>
            <person name="Hu X.T."/>
            <person name="Jiang X.T."/>
            <person name="Lai R."/>
            <person name="Lang Y.S."/>
            <person name="Liang B."/>
            <person name="Liao S.G."/>
            <person name="Mu D."/>
            <person name="Ma Y.Y."/>
            <person name="Niu Y.Y."/>
            <person name="Sun X.Q."/>
            <person name="Xia J.Q."/>
            <person name="Xiao J."/>
            <person name="Xiong Z.Q."/>
            <person name="Xu L."/>
            <person name="Yang L."/>
            <person name="Zhang Y."/>
            <person name="Zhao W."/>
            <person name="Zhao X.D."/>
            <person name="Zheng Y.T."/>
            <person name="Zhou J.M."/>
            <person name="Zhu Y.B."/>
            <person name="Zhang G.J."/>
            <person name="Wang J."/>
            <person name="Yao Y.G."/>
        </authorList>
    </citation>
    <scope>NUCLEOTIDE SEQUENCE [LARGE SCALE GENOMIC DNA]</scope>
</reference>
<organism evidence="1 2">
    <name type="scientific">Tupaia chinensis</name>
    <name type="common">Chinese tree shrew</name>
    <name type="synonym">Tupaia belangeri chinensis</name>
    <dbReference type="NCBI Taxonomy" id="246437"/>
    <lineage>
        <taxon>Eukaryota</taxon>
        <taxon>Metazoa</taxon>
        <taxon>Chordata</taxon>
        <taxon>Craniata</taxon>
        <taxon>Vertebrata</taxon>
        <taxon>Euteleostomi</taxon>
        <taxon>Mammalia</taxon>
        <taxon>Eutheria</taxon>
        <taxon>Euarchontoglires</taxon>
        <taxon>Scandentia</taxon>
        <taxon>Tupaiidae</taxon>
        <taxon>Tupaia</taxon>
    </lineage>
</organism>
<name>L9KUF3_TUPCH</name>
<dbReference type="Proteomes" id="UP000011518">
    <property type="component" value="Unassembled WGS sequence"/>
</dbReference>
<gene>
    <name evidence="1" type="ORF">TREES_T100014916</name>
</gene>
<protein>
    <submittedName>
        <fullName evidence="1">BTB/POZ domain-containing protein 9</fullName>
    </submittedName>
</protein>
<evidence type="ECO:0000313" key="2">
    <source>
        <dbReference type="Proteomes" id="UP000011518"/>
    </source>
</evidence>
<accession>L9KUF3</accession>
<evidence type="ECO:0000313" key="1">
    <source>
        <dbReference type="EMBL" id="ELW66094.1"/>
    </source>
</evidence>
<keyword evidence="2" id="KW-1185">Reference proteome</keyword>
<reference evidence="2" key="1">
    <citation type="submission" date="2012-07" db="EMBL/GenBank/DDBJ databases">
        <title>Genome of the Chinese tree shrew, a rising model animal genetically related to primates.</title>
        <authorList>
            <person name="Zhang G."/>
            <person name="Fan Y."/>
            <person name="Yao Y."/>
            <person name="Huang Z."/>
        </authorList>
    </citation>
    <scope>NUCLEOTIDE SEQUENCE [LARGE SCALE GENOMIC DNA]</scope>
</reference>
<proteinExistence type="predicted"/>
<dbReference type="STRING" id="246437.L9KUF3"/>
<sequence length="340" mass="37404">MNTPSIGSRLPYPAAISEEGEWCTATPVLLFDLAKARTPKPLLSPPRVVSNFSRPAGYYSVARISRLPSSLLCTSCIRRVRRQTQHGGGKGSCAVPMIQSLSHIPARVGGEGTLPPQTCLSCPYSFRQRHSGPELAAHPASPYLTGRSWQSVTFERQPASFIRIVGTHNTANETCFVLLPANTGGQTCQFSAHLPPGIVFILWILPSVPGHVVPFASAPHGLRRQLSDLVVRPAWLPVSLHRSCAQPPSTKPLTTPVSPVWTALQSGPRQHHPSIVADPTHLQYHATQPRCSNFCISHQPLRFLFIDYLSEMMGHAHILREMQLLSMRSSPWTYRNQSVV</sequence>
<dbReference type="EMBL" id="KB320663">
    <property type="protein sequence ID" value="ELW66094.1"/>
    <property type="molecule type" value="Genomic_DNA"/>
</dbReference>
<dbReference type="InParanoid" id="L9KUF3"/>
<dbReference type="AlphaFoldDB" id="L9KUF3"/>